<name>A0A4Y7Q097_9AGAM</name>
<organism evidence="1 2">
    <name type="scientific">Rickenella mellea</name>
    <dbReference type="NCBI Taxonomy" id="50990"/>
    <lineage>
        <taxon>Eukaryota</taxon>
        <taxon>Fungi</taxon>
        <taxon>Dikarya</taxon>
        <taxon>Basidiomycota</taxon>
        <taxon>Agaricomycotina</taxon>
        <taxon>Agaricomycetes</taxon>
        <taxon>Hymenochaetales</taxon>
        <taxon>Rickenellaceae</taxon>
        <taxon>Rickenella</taxon>
    </lineage>
</organism>
<keyword evidence="2" id="KW-1185">Reference proteome</keyword>
<dbReference type="OrthoDB" id="3266227at2759"/>
<protein>
    <recommendedName>
        <fullName evidence="3">Ricin B lectin domain-containing protein</fullName>
    </recommendedName>
</protein>
<dbReference type="VEuPathDB" id="FungiDB:BD410DRAFT_790118"/>
<dbReference type="AlphaFoldDB" id="A0A4Y7Q097"/>
<evidence type="ECO:0000313" key="2">
    <source>
        <dbReference type="Proteomes" id="UP000294933"/>
    </source>
</evidence>
<reference evidence="1 2" key="1">
    <citation type="submission" date="2018-06" db="EMBL/GenBank/DDBJ databases">
        <title>A transcriptomic atlas of mushroom development highlights an independent origin of complex multicellularity.</title>
        <authorList>
            <consortium name="DOE Joint Genome Institute"/>
            <person name="Krizsan K."/>
            <person name="Almasi E."/>
            <person name="Merenyi Z."/>
            <person name="Sahu N."/>
            <person name="Viragh M."/>
            <person name="Koszo T."/>
            <person name="Mondo S."/>
            <person name="Kiss B."/>
            <person name="Balint B."/>
            <person name="Kues U."/>
            <person name="Barry K."/>
            <person name="Hegedus J.C."/>
            <person name="Henrissat B."/>
            <person name="Johnson J."/>
            <person name="Lipzen A."/>
            <person name="Ohm R."/>
            <person name="Nagy I."/>
            <person name="Pangilinan J."/>
            <person name="Yan J."/>
            <person name="Xiong Y."/>
            <person name="Grigoriev I.V."/>
            <person name="Hibbett D.S."/>
            <person name="Nagy L.G."/>
        </authorList>
    </citation>
    <scope>NUCLEOTIDE SEQUENCE [LARGE SCALE GENOMIC DNA]</scope>
    <source>
        <strain evidence="1 2">SZMC22713</strain>
    </source>
</reference>
<accession>A0A4Y7Q097</accession>
<gene>
    <name evidence="1" type="ORF">BD410DRAFT_790118</name>
</gene>
<dbReference type="STRING" id="50990.A0A4Y7Q097"/>
<proteinExistence type="predicted"/>
<dbReference type="EMBL" id="ML170183">
    <property type="protein sequence ID" value="TDL21064.1"/>
    <property type="molecule type" value="Genomic_DNA"/>
</dbReference>
<evidence type="ECO:0008006" key="3">
    <source>
        <dbReference type="Google" id="ProtNLM"/>
    </source>
</evidence>
<dbReference type="Gene3D" id="2.80.10.50">
    <property type="match status" value="1"/>
</dbReference>
<dbReference type="Proteomes" id="UP000294933">
    <property type="component" value="Unassembled WGS sequence"/>
</dbReference>
<evidence type="ECO:0000313" key="1">
    <source>
        <dbReference type="EMBL" id="TDL21064.1"/>
    </source>
</evidence>
<sequence length="142" mass="16343">MSIDPGAYTIRNVMHRNFVAQSSEGTVVAYADRIKLSVDPYEGNNPYGDDQPDYWKVWSISRLDNDKYSIRNIETNDYAASPNFPAIEEDVITTRNLQQWDIKETAVKRNYVIYTNRAKIDLFWGLTDDELLTPVSFVLILG</sequence>